<evidence type="ECO:0000256" key="2">
    <source>
        <dbReference type="SAM" id="SignalP"/>
    </source>
</evidence>
<feature type="chain" id="PRO_5047380706" evidence="2">
    <location>
        <begin position="27"/>
        <end position="263"/>
    </location>
</feature>
<evidence type="ECO:0000259" key="3">
    <source>
        <dbReference type="Pfam" id="PF13731"/>
    </source>
</evidence>
<organism evidence="4 5">
    <name type="scientific">Lactiplantibacillus plajomi</name>
    <dbReference type="NCBI Taxonomy" id="1457217"/>
    <lineage>
        <taxon>Bacteria</taxon>
        <taxon>Bacillati</taxon>
        <taxon>Bacillota</taxon>
        <taxon>Bacilli</taxon>
        <taxon>Lactobacillales</taxon>
        <taxon>Lactobacillaceae</taxon>
        <taxon>Lactiplantibacillus</taxon>
    </lineage>
</organism>
<dbReference type="Pfam" id="PF13731">
    <property type="entry name" value="WxL"/>
    <property type="match status" value="1"/>
</dbReference>
<dbReference type="InterPro" id="IPR027994">
    <property type="entry name" value="WxL_dom"/>
</dbReference>
<evidence type="ECO:0000256" key="1">
    <source>
        <dbReference type="SAM" id="MobiDB-lite"/>
    </source>
</evidence>
<evidence type="ECO:0000313" key="4">
    <source>
        <dbReference type="EMBL" id="MFC0424184.1"/>
    </source>
</evidence>
<name>A0ABV6K3Z7_9LACO</name>
<dbReference type="EMBL" id="JBHLUK010000068">
    <property type="protein sequence ID" value="MFC0424184.1"/>
    <property type="molecule type" value="Genomic_DNA"/>
</dbReference>
<keyword evidence="5" id="KW-1185">Reference proteome</keyword>
<proteinExistence type="predicted"/>
<protein>
    <submittedName>
        <fullName evidence="4">WxL domain-containing protein</fullName>
    </submittedName>
</protein>
<accession>A0ABV6K3Z7</accession>
<feature type="signal peptide" evidence="2">
    <location>
        <begin position="1"/>
        <end position="26"/>
    </location>
</feature>
<dbReference type="RefSeq" id="WP_137645184.1">
    <property type="nucleotide sequence ID" value="NZ_BAABRM010000014.1"/>
</dbReference>
<evidence type="ECO:0000313" key="5">
    <source>
        <dbReference type="Proteomes" id="UP001589855"/>
    </source>
</evidence>
<feature type="domain" description="WxL" evidence="3">
    <location>
        <begin position="37"/>
        <end position="261"/>
    </location>
</feature>
<gene>
    <name evidence="4" type="ORF">ACFFGS_08645</name>
</gene>
<dbReference type="Proteomes" id="UP001589855">
    <property type="component" value="Unassembled WGS sequence"/>
</dbReference>
<keyword evidence="2" id="KW-0732">Signal</keyword>
<feature type="compositionally biased region" description="Polar residues" evidence="1">
    <location>
        <begin position="63"/>
        <end position="73"/>
    </location>
</feature>
<sequence length="263" mass="26452">MRRGFEGLLFASVLLLGTSASTVVRAATTDGETPVLQQTGTTKASAVFKAPTTPATPVDPNHPDTSVTDTDTNGAGKPEGATGLALVWAPKTLDFGTQEINLLKPVSYTAAGTIAGSDKPATAGNTTSTMKTTDTTASKVTGVQVSDERGTNNGWHLTVAGTALTLENTNQTAKGVTVTLPAGALVNSGAVEASDNGAQAFGAKVNMDGSSTGVKILSAGQGYGAGTTVDKMNPSDVTLDVPANAVQTGTYTGSLTWTLTDGE</sequence>
<feature type="region of interest" description="Disordered" evidence="1">
    <location>
        <begin position="51"/>
        <end position="76"/>
    </location>
</feature>
<comment type="caution">
    <text evidence="4">The sequence shown here is derived from an EMBL/GenBank/DDBJ whole genome shotgun (WGS) entry which is preliminary data.</text>
</comment>
<reference evidence="4 5" key="1">
    <citation type="submission" date="2024-09" db="EMBL/GenBank/DDBJ databases">
        <authorList>
            <person name="Sun Q."/>
            <person name="Mori K."/>
        </authorList>
    </citation>
    <scope>NUCLEOTIDE SEQUENCE [LARGE SCALE GENOMIC DNA]</scope>
    <source>
        <strain evidence="4 5">TBRC 4575</strain>
    </source>
</reference>